<dbReference type="AlphaFoldDB" id="A0A2H0RCM8"/>
<reference evidence="1 2" key="1">
    <citation type="submission" date="2017-09" db="EMBL/GenBank/DDBJ databases">
        <title>Depth-based differentiation of microbial function through sediment-hosted aquifers and enrichment of novel symbionts in the deep terrestrial subsurface.</title>
        <authorList>
            <person name="Probst A.J."/>
            <person name="Ladd B."/>
            <person name="Jarett J.K."/>
            <person name="Geller-Mcgrath D.E."/>
            <person name="Sieber C.M."/>
            <person name="Emerson J.B."/>
            <person name="Anantharaman K."/>
            <person name="Thomas B.C."/>
            <person name="Malmstrom R."/>
            <person name="Stieglmeier M."/>
            <person name="Klingl A."/>
            <person name="Woyke T."/>
            <person name="Ryan C.M."/>
            <person name="Banfield J.F."/>
        </authorList>
    </citation>
    <scope>NUCLEOTIDE SEQUENCE [LARGE SCALE GENOMIC DNA]</scope>
    <source>
        <strain evidence="1">CG10_big_fil_rev_8_21_14_0_10_32_10</strain>
    </source>
</reference>
<comment type="caution">
    <text evidence="1">The sequence shown here is derived from an EMBL/GenBank/DDBJ whole genome shotgun (WGS) entry which is preliminary data.</text>
</comment>
<dbReference type="Proteomes" id="UP000230214">
    <property type="component" value="Unassembled WGS sequence"/>
</dbReference>
<gene>
    <name evidence="1" type="ORF">COV24_01010</name>
</gene>
<proteinExistence type="predicted"/>
<name>A0A2H0RCM8_UNCKA</name>
<accession>A0A2H0RCM8</accession>
<dbReference type="SUPFAM" id="SSF89447">
    <property type="entry name" value="AbrB/MazE/MraZ-like"/>
    <property type="match status" value="1"/>
</dbReference>
<dbReference type="EMBL" id="PCXU01000011">
    <property type="protein sequence ID" value="PIR43804.1"/>
    <property type="molecule type" value="Genomic_DNA"/>
</dbReference>
<evidence type="ECO:0000313" key="1">
    <source>
        <dbReference type="EMBL" id="PIR43804.1"/>
    </source>
</evidence>
<organism evidence="1 2">
    <name type="scientific">candidate division WWE3 bacterium CG10_big_fil_rev_8_21_14_0_10_32_10</name>
    <dbReference type="NCBI Taxonomy" id="1975090"/>
    <lineage>
        <taxon>Bacteria</taxon>
        <taxon>Katanobacteria</taxon>
    </lineage>
</organism>
<protein>
    <recommendedName>
        <fullName evidence="3">SpoVT-AbrB domain-containing protein</fullName>
    </recommendedName>
</protein>
<dbReference type="InterPro" id="IPR037914">
    <property type="entry name" value="SpoVT-AbrB_sf"/>
</dbReference>
<evidence type="ECO:0000313" key="2">
    <source>
        <dbReference type="Proteomes" id="UP000230214"/>
    </source>
</evidence>
<evidence type="ECO:0008006" key="3">
    <source>
        <dbReference type="Google" id="ProtNLM"/>
    </source>
</evidence>
<sequence length="97" mass="11713">MLQNKKNKKEYYSQLTKRGFLTLPKIVRDSMGWKYGEKPVLKVYKEDNKIIIEEMQNNSYKTNLRVYTDKEVNDFIKQDSLNKKERENAEKYLQNIS</sequence>